<dbReference type="PANTHER" id="PTHR11820:SF7">
    <property type="entry name" value="ACYLPYRUVASE FAHD1, MITOCHONDRIAL"/>
    <property type="match status" value="1"/>
</dbReference>
<feature type="domain" description="Fumarylacetoacetase-like C-terminal" evidence="2">
    <location>
        <begin position="25"/>
        <end position="235"/>
    </location>
</feature>
<sequence>MTQVSSSGSDTFVLDQQISALRPGKIVCVGRNYAAHAAELNNPVPEEPILFIKPASSLVMPDAEGLTSCPLHDAGSQHDESLHYETEIALLIGEQIGPDVAGDHRRLVDSVAGIGVALDLTKRELQSVLKKQGHPWELSKAFDGSCPVGSFVSPGRFIDKSQLEPNALWTALGFDMRFNGELRQQGRASQMLTGCIELLSHISRHFTLNPGDLVLTGTPAGVGALMPGAVLEVSLGLAAEGVDDAAAPLASVQQHTFRFAEA</sequence>
<evidence type="ECO:0000313" key="3">
    <source>
        <dbReference type="EMBL" id="GAA3970206.1"/>
    </source>
</evidence>
<evidence type="ECO:0000259" key="2">
    <source>
        <dbReference type="Pfam" id="PF01557"/>
    </source>
</evidence>
<proteinExistence type="predicted"/>
<dbReference type="Pfam" id="PF01557">
    <property type="entry name" value="FAA_hydrolase"/>
    <property type="match status" value="1"/>
</dbReference>
<protein>
    <submittedName>
        <fullName evidence="3">Fumarylacetoacetate hydrolase family protein</fullName>
    </submittedName>
</protein>
<dbReference type="PANTHER" id="PTHR11820">
    <property type="entry name" value="ACYLPYRUVASE"/>
    <property type="match status" value="1"/>
</dbReference>
<dbReference type="SUPFAM" id="SSF56529">
    <property type="entry name" value="FAH"/>
    <property type="match status" value="1"/>
</dbReference>
<dbReference type="InterPro" id="IPR011234">
    <property type="entry name" value="Fumarylacetoacetase-like_C"/>
</dbReference>
<accession>A0ABP7PRV0</accession>
<gene>
    <name evidence="3" type="ORF">GCM10022278_29830</name>
</gene>
<dbReference type="Gene3D" id="3.90.850.10">
    <property type="entry name" value="Fumarylacetoacetase-like, C-terminal domain"/>
    <property type="match status" value="1"/>
</dbReference>
<dbReference type="Proteomes" id="UP001501337">
    <property type="component" value="Unassembled WGS sequence"/>
</dbReference>
<evidence type="ECO:0000313" key="4">
    <source>
        <dbReference type="Proteomes" id="UP001501337"/>
    </source>
</evidence>
<organism evidence="3 4">
    <name type="scientific">Allohahella marinimesophila</name>
    <dbReference type="NCBI Taxonomy" id="1054972"/>
    <lineage>
        <taxon>Bacteria</taxon>
        <taxon>Pseudomonadati</taxon>
        <taxon>Pseudomonadota</taxon>
        <taxon>Gammaproteobacteria</taxon>
        <taxon>Oceanospirillales</taxon>
        <taxon>Hahellaceae</taxon>
        <taxon>Allohahella</taxon>
    </lineage>
</organism>
<dbReference type="InterPro" id="IPR036663">
    <property type="entry name" value="Fumarylacetoacetase_C_sf"/>
</dbReference>
<keyword evidence="1" id="KW-0479">Metal-binding</keyword>
<keyword evidence="4" id="KW-1185">Reference proteome</keyword>
<dbReference type="GO" id="GO:0016787">
    <property type="term" value="F:hydrolase activity"/>
    <property type="evidence" value="ECO:0007669"/>
    <property type="project" value="UniProtKB-KW"/>
</dbReference>
<dbReference type="RefSeq" id="WP_344807877.1">
    <property type="nucleotide sequence ID" value="NZ_BAABBO010000012.1"/>
</dbReference>
<reference evidence="4" key="1">
    <citation type="journal article" date="2019" name="Int. J. Syst. Evol. Microbiol.">
        <title>The Global Catalogue of Microorganisms (GCM) 10K type strain sequencing project: providing services to taxonomists for standard genome sequencing and annotation.</title>
        <authorList>
            <consortium name="The Broad Institute Genomics Platform"/>
            <consortium name="The Broad Institute Genome Sequencing Center for Infectious Disease"/>
            <person name="Wu L."/>
            <person name="Ma J."/>
        </authorList>
    </citation>
    <scope>NUCLEOTIDE SEQUENCE [LARGE SCALE GENOMIC DNA]</scope>
    <source>
        <strain evidence="4">JCM 17555</strain>
    </source>
</reference>
<dbReference type="EMBL" id="BAABBO010000012">
    <property type="protein sequence ID" value="GAA3970206.1"/>
    <property type="molecule type" value="Genomic_DNA"/>
</dbReference>
<keyword evidence="3" id="KW-0378">Hydrolase</keyword>
<name>A0ABP7PRV0_9GAMM</name>
<evidence type="ECO:0000256" key="1">
    <source>
        <dbReference type="ARBA" id="ARBA00022723"/>
    </source>
</evidence>
<comment type="caution">
    <text evidence="3">The sequence shown here is derived from an EMBL/GenBank/DDBJ whole genome shotgun (WGS) entry which is preliminary data.</text>
</comment>